<dbReference type="STRING" id="1172565.AU508_03055"/>
<dbReference type="InterPro" id="IPR043128">
    <property type="entry name" value="Rev_trsase/Diguanyl_cyclase"/>
</dbReference>
<comment type="caution">
    <text evidence="3">The sequence shown here is derived from an EMBL/GenBank/DDBJ whole genome shotgun (WGS) entry which is preliminary data.</text>
</comment>
<name>A0A3N0U7J5_9GAMM</name>
<protein>
    <recommendedName>
        <fullName evidence="2">UmuC domain-containing protein</fullName>
    </recommendedName>
</protein>
<evidence type="ECO:0000259" key="2">
    <source>
        <dbReference type="PROSITE" id="PS50173"/>
    </source>
</evidence>
<dbReference type="Gene3D" id="3.30.70.270">
    <property type="match status" value="1"/>
</dbReference>
<sequence length="87" mass="9849">MGTPFFKIETVQRRYGVQVFSSNHALYADMSGRVMATLETMAPALEIYSIGEVFMHIGGIVRQRLGLFNNVGEDLTDRFCQRHIPPD</sequence>
<dbReference type="OrthoDB" id="9808813at2"/>
<dbReference type="GO" id="GO:0006281">
    <property type="term" value="P:DNA repair"/>
    <property type="evidence" value="ECO:0007669"/>
    <property type="project" value="InterPro"/>
</dbReference>
<accession>A0A3N0U7J5</accession>
<evidence type="ECO:0000313" key="3">
    <source>
        <dbReference type="EMBL" id="ROH76545.1"/>
    </source>
</evidence>
<organism evidence="3 4">
    <name type="scientific">Lonsdalea populi</name>
    <dbReference type="NCBI Taxonomy" id="1172565"/>
    <lineage>
        <taxon>Bacteria</taxon>
        <taxon>Pseudomonadati</taxon>
        <taxon>Pseudomonadota</taxon>
        <taxon>Gammaproteobacteria</taxon>
        <taxon>Enterobacterales</taxon>
        <taxon>Pectobacteriaceae</taxon>
        <taxon>Lonsdalea</taxon>
    </lineage>
</organism>
<dbReference type="InterPro" id="IPR043502">
    <property type="entry name" value="DNA/RNA_pol_sf"/>
</dbReference>
<dbReference type="EMBL" id="RJUJ01000022">
    <property type="protein sequence ID" value="ROH76545.1"/>
    <property type="molecule type" value="Genomic_DNA"/>
</dbReference>
<dbReference type="AlphaFoldDB" id="A0A3N0U7J5"/>
<proteinExistence type="inferred from homology"/>
<reference evidence="3 4" key="1">
    <citation type="submission" date="2018-10" db="EMBL/GenBank/DDBJ databases">
        <title>New species genome.</title>
        <authorList>
            <person name="Li Y."/>
        </authorList>
    </citation>
    <scope>NUCLEOTIDE SEQUENCE [LARGE SCALE GENOMIC DNA]</scope>
    <source>
        <strain evidence="3 4">L6_4B</strain>
    </source>
</reference>
<dbReference type="Pfam" id="PF00817">
    <property type="entry name" value="IMS"/>
    <property type="match status" value="1"/>
</dbReference>
<gene>
    <name evidence="3" type="ORF">EC392_15495</name>
</gene>
<comment type="similarity">
    <text evidence="1">Belongs to the DNA polymerase type-Y family.</text>
</comment>
<dbReference type="InterPro" id="IPR001126">
    <property type="entry name" value="UmuC"/>
</dbReference>
<dbReference type="Proteomes" id="UP000274511">
    <property type="component" value="Unassembled WGS sequence"/>
</dbReference>
<dbReference type="SUPFAM" id="SSF56672">
    <property type="entry name" value="DNA/RNA polymerases"/>
    <property type="match status" value="1"/>
</dbReference>
<dbReference type="PROSITE" id="PS50173">
    <property type="entry name" value="UMUC"/>
    <property type="match status" value="1"/>
</dbReference>
<feature type="domain" description="UmuC" evidence="2">
    <location>
        <begin position="1"/>
        <end position="60"/>
    </location>
</feature>
<evidence type="ECO:0000313" key="4">
    <source>
        <dbReference type="Proteomes" id="UP000274511"/>
    </source>
</evidence>
<dbReference type="RefSeq" id="WP_112104348.1">
    <property type="nucleotide sequence ID" value="NZ_LUSU01000037.1"/>
</dbReference>
<evidence type="ECO:0000256" key="1">
    <source>
        <dbReference type="ARBA" id="ARBA00010945"/>
    </source>
</evidence>